<name>A0A370G158_GLULI</name>
<keyword evidence="1" id="KW-0812">Transmembrane</keyword>
<evidence type="ECO:0000256" key="1">
    <source>
        <dbReference type="SAM" id="Phobius"/>
    </source>
</evidence>
<feature type="transmembrane region" description="Helical" evidence="1">
    <location>
        <begin position="37"/>
        <end position="59"/>
    </location>
</feature>
<sequence length="94" mass="9794">MTASVFFLAVGSGASVLCGLLSYLASRHQRLLVVRPAAGPCLMGAAVAACVALASLLQVRGPATAVFMVVLLLMAVWSIVPAATAFYRQQGMRR</sequence>
<keyword evidence="4" id="KW-1185">Reference proteome</keyword>
<evidence type="ECO:0000313" key="3">
    <source>
        <dbReference type="EMBL" id="RDI37617.1"/>
    </source>
</evidence>
<dbReference type="RefSeq" id="WP_114727392.1">
    <property type="nucleotide sequence ID" value="NZ_BJMI01000006.1"/>
</dbReference>
<evidence type="ECO:0000313" key="2">
    <source>
        <dbReference type="EMBL" id="MBB2186963.1"/>
    </source>
</evidence>
<evidence type="ECO:0000313" key="4">
    <source>
        <dbReference type="Proteomes" id="UP000254958"/>
    </source>
</evidence>
<accession>A0A370G158</accession>
<feature type="transmembrane region" description="Helical" evidence="1">
    <location>
        <begin position="65"/>
        <end position="87"/>
    </location>
</feature>
<feature type="transmembrane region" description="Helical" evidence="1">
    <location>
        <begin position="6"/>
        <end position="25"/>
    </location>
</feature>
<dbReference type="Proteomes" id="UP000254958">
    <property type="component" value="Unassembled WGS sequence"/>
</dbReference>
<dbReference type="EMBL" id="QQAW01000005">
    <property type="protein sequence ID" value="RDI37617.1"/>
    <property type="molecule type" value="Genomic_DNA"/>
</dbReference>
<protein>
    <submittedName>
        <fullName evidence="3">Uncharacterized protein</fullName>
    </submittedName>
</protein>
<dbReference type="AlphaFoldDB" id="A0A370G158"/>
<proteinExistence type="predicted"/>
<dbReference type="Proteomes" id="UP000562982">
    <property type="component" value="Unassembled WGS sequence"/>
</dbReference>
<keyword evidence="1" id="KW-1133">Transmembrane helix</keyword>
<reference evidence="2 5" key="2">
    <citation type="submission" date="2020-04" db="EMBL/GenBank/DDBJ databases">
        <title>Description of novel Gluconacetobacter.</title>
        <authorList>
            <person name="Sombolestani A."/>
        </authorList>
    </citation>
    <scope>NUCLEOTIDE SEQUENCE [LARGE SCALE GENOMIC DNA]</scope>
    <source>
        <strain evidence="2 5">LMG 1382</strain>
    </source>
</reference>
<reference evidence="3 4" key="1">
    <citation type="submission" date="2018-07" db="EMBL/GenBank/DDBJ databases">
        <title>Genomic Encyclopedia of Type Strains, Phase IV (KMG-IV): sequencing the most valuable type-strain genomes for metagenomic binning, comparative biology and taxonomic classification.</title>
        <authorList>
            <person name="Goeker M."/>
        </authorList>
    </citation>
    <scope>NUCLEOTIDE SEQUENCE [LARGE SCALE GENOMIC DNA]</scope>
    <source>
        <strain evidence="3 4">DSM 5603</strain>
    </source>
</reference>
<comment type="caution">
    <text evidence="3">The sequence shown here is derived from an EMBL/GenBank/DDBJ whole genome shotgun (WGS) entry which is preliminary data.</text>
</comment>
<dbReference type="EMBL" id="JABEQI010000005">
    <property type="protein sequence ID" value="MBB2186963.1"/>
    <property type="molecule type" value="Genomic_DNA"/>
</dbReference>
<gene>
    <name evidence="3" type="ORF">C7453_10524</name>
    <name evidence="2" type="ORF">HLH32_11305</name>
</gene>
<organism evidence="3 4">
    <name type="scientific">Gluconacetobacter liquefaciens</name>
    <name type="common">Acetobacter liquefaciens</name>
    <dbReference type="NCBI Taxonomy" id="89584"/>
    <lineage>
        <taxon>Bacteria</taxon>
        <taxon>Pseudomonadati</taxon>
        <taxon>Pseudomonadota</taxon>
        <taxon>Alphaproteobacteria</taxon>
        <taxon>Acetobacterales</taxon>
        <taxon>Acetobacteraceae</taxon>
        <taxon>Gluconacetobacter</taxon>
    </lineage>
</organism>
<keyword evidence="1" id="KW-0472">Membrane</keyword>
<evidence type="ECO:0000313" key="5">
    <source>
        <dbReference type="Proteomes" id="UP000562982"/>
    </source>
</evidence>